<dbReference type="AlphaFoldDB" id="A0A9P4I583"/>
<evidence type="ECO:0000256" key="1">
    <source>
        <dbReference type="SAM" id="Phobius"/>
    </source>
</evidence>
<evidence type="ECO:0000313" key="2">
    <source>
        <dbReference type="EMBL" id="KAF2093397.1"/>
    </source>
</evidence>
<dbReference type="EMBL" id="ML978138">
    <property type="protein sequence ID" value="KAF2093397.1"/>
    <property type="molecule type" value="Genomic_DNA"/>
</dbReference>
<evidence type="ECO:0000313" key="3">
    <source>
        <dbReference type="Proteomes" id="UP000799772"/>
    </source>
</evidence>
<proteinExistence type="predicted"/>
<organism evidence="2 3">
    <name type="scientific">Rhizodiscina lignyota</name>
    <dbReference type="NCBI Taxonomy" id="1504668"/>
    <lineage>
        <taxon>Eukaryota</taxon>
        <taxon>Fungi</taxon>
        <taxon>Dikarya</taxon>
        <taxon>Ascomycota</taxon>
        <taxon>Pezizomycotina</taxon>
        <taxon>Dothideomycetes</taxon>
        <taxon>Pleosporomycetidae</taxon>
        <taxon>Aulographales</taxon>
        <taxon>Rhizodiscinaceae</taxon>
        <taxon>Rhizodiscina</taxon>
    </lineage>
</organism>
<reference evidence="2" key="1">
    <citation type="journal article" date="2020" name="Stud. Mycol.">
        <title>101 Dothideomycetes genomes: a test case for predicting lifestyles and emergence of pathogens.</title>
        <authorList>
            <person name="Haridas S."/>
            <person name="Albert R."/>
            <person name="Binder M."/>
            <person name="Bloem J."/>
            <person name="Labutti K."/>
            <person name="Salamov A."/>
            <person name="Andreopoulos B."/>
            <person name="Baker S."/>
            <person name="Barry K."/>
            <person name="Bills G."/>
            <person name="Bluhm B."/>
            <person name="Cannon C."/>
            <person name="Castanera R."/>
            <person name="Culley D."/>
            <person name="Daum C."/>
            <person name="Ezra D."/>
            <person name="Gonzalez J."/>
            <person name="Henrissat B."/>
            <person name="Kuo A."/>
            <person name="Liang C."/>
            <person name="Lipzen A."/>
            <person name="Lutzoni F."/>
            <person name="Magnuson J."/>
            <person name="Mondo S."/>
            <person name="Nolan M."/>
            <person name="Ohm R."/>
            <person name="Pangilinan J."/>
            <person name="Park H.-J."/>
            <person name="Ramirez L."/>
            <person name="Alfaro M."/>
            <person name="Sun H."/>
            <person name="Tritt A."/>
            <person name="Yoshinaga Y."/>
            <person name="Zwiers L.-H."/>
            <person name="Turgeon B."/>
            <person name="Goodwin S."/>
            <person name="Spatafora J."/>
            <person name="Crous P."/>
            <person name="Grigoriev I."/>
        </authorList>
    </citation>
    <scope>NUCLEOTIDE SEQUENCE</scope>
    <source>
        <strain evidence="2">CBS 133067</strain>
    </source>
</reference>
<comment type="caution">
    <text evidence="2">The sequence shown here is derived from an EMBL/GenBank/DDBJ whole genome shotgun (WGS) entry which is preliminary data.</text>
</comment>
<keyword evidence="3" id="KW-1185">Reference proteome</keyword>
<sequence length="165" mass="17707">MSQVMLTSKNYVSAQYVRALKSINWNQSHSITTIKPSTELKSQAQIPQSRFQTIFSQIILEMFFSNVLLAALPLLGATFAATATLQFDLGDDTFTSDTVVTVDGPATSFAPVFIDRATIAEVDPSSDLNSVTCKLFSNGKQVGGTFNAASFTDINSEADSATCAD</sequence>
<keyword evidence="1" id="KW-0812">Transmembrane</keyword>
<protein>
    <submittedName>
        <fullName evidence="2">Uncharacterized protein</fullName>
    </submittedName>
</protein>
<keyword evidence="1" id="KW-1133">Transmembrane helix</keyword>
<dbReference type="Proteomes" id="UP000799772">
    <property type="component" value="Unassembled WGS sequence"/>
</dbReference>
<keyword evidence="1" id="KW-0472">Membrane</keyword>
<name>A0A9P4I583_9PEZI</name>
<accession>A0A9P4I583</accession>
<gene>
    <name evidence="2" type="ORF">NA57DRAFT_81325</name>
</gene>
<feature type="transmembrane region" description="Helical" evidence="1">
    <location>
        <begin position="58"/>
        <end position="81"/>
    </location>
</feature>